<dbReference type="EMBL" id="JBCEZU010000089">
    <property type="protein sequence ID" value="KAK9531528.1"/>
    <property type="molecule type" value="Genomic_DNA"/>
</dbReference>
<organism evidence="1 2">
    <name type="scientific">Zoarces viviparus</name>
    <name type="common">Viviparous eelpout</name>
    <name type="synonym">Blennius viviparus</name>
    <dbReference type="NCBI Taxonomy" id="48416"/>
    <lineage>
        <taxon>Eukaryota</taxon>
        <taxon>Metazoa</taxon>
        <taxon>Chordata</taxon>
        <taxon>Craniata</taxon>
        <taxon>Vertebrata</taxon>
        <taxon>Euteleostomi</taxon>
        <taxon>Actinopterygii</taxon>
        <taxon>Neopterygii</taxon>
        <taxon>Teleostei</taxon>
        <taxon>Neoteleostei</taxon>
        <taxon>Acanthomorphata</taxon>
        <taxon>Eupercaria</taxon>
        <taxon>Perciformes</taxon>
        <taxon>Cottioidei</taxon>
        <taxon>Zoarcales</taxon>
        <taxon>Zoarcidae</taxon>
        <taxon>Zoarcinae</taxon>
        <taxon>Zoarces</taxon>
    </lineage>
</organism>
<reference evidence="1 2" key="1">
    <citation type="journal article" date="2024" name="Genome Biol. Evol.">
        <title>Chromosome-level genome assembly of the viviparous eelpout Zoarces viviparus.</title>
        <authorList>
            <person name="Fuhrmann N."/>
            <person name="Brasseur M.V."/>
            <person name="Bakowski C.E."/>
            <person name="Podsiadlowski L."/>
            <person name="Prost S."/>
            <person name="Krehenwinkel H."/>
            <person name="Mayer C."/>
        </authorList>
    </citation>
    <scope>NUCLEOTIDE SEQUENCE [LARGE SCALE GENOMIC DNA]</scope>
    <source>
        <strain evidence="1">NO-MEL_2022_Ind0_liver</strain>
    </source>
</reference>
<keyword evidence="2" id="KW-1185">Reference proteome</keyword>
<evidence type="ECO:0000313" key="2">
    <source>
        <dbReference type="Proteomes" id="UP001488805"/>
    </source>
</evidence>
<sequence>MGCRVELLLPAAPAALIPDHSIYGIVECQYAPPPPYMALTAAYPPLKLTVPPYHPDLVKAKFLKLQEMMP</sequence>
<proteinExistence type="predicted"/>
<name>A0AAW1FBE3_ZOAVI</name>
<dbReference type="AlphaFoldDB" id="A0AAW1FBE3"/>
<accession>A0AAW1FBE3</accession>
<gene>
    <name evidence="1" type="ORF">VZT92_010947</name>
</gene>
<protein>
    <submittedName>
        <fullName evidence="1">Uncharacterized protein</fullName>
    </submittedName>
</protein>
<dbReference type="Proteomes" id="UP001488805">
    <property type="component" value="Unassembled WGS sequence"/>
</dbReference>
<evidence type="ECO:0000313" key="1">
    <source>
        <dbReference type="EMBL" id="KAK9531528.1"/>
    </source>
</evidence>
<comment type="caution">
    <text evidence="1">The sequence shown here is derived from an EMBL/GenBank/DDBJ whole genome shotgun (WGS) entry which is preliminary data.</text>
</comment>